<protein>
    <recommendedName>
        <fullName evidence="1">FAS1-like dehydratase domain-containing protein</fullName>
    </recommendedName>
</protein>
<dbReference type="OrthoDB" id="7183822at2"/>
<dbReference type="Pfam" id="PF13452">
    <property type="entry name" value="FAS1_DH_region"/>
    <property type="match status" value="1"/>
</dbReference>
<dbReference type="Proteomes" id="UP000239814">
    <property type="component" value="Chromosome"/>
</dbReference>
<feature type="domain" description="FAS1-like dehydratase" evidence="1">
    <location>
        <begin position="60"/>
        <end position="137"/>
    </location>
</feature>
<keyword evidence="3" id="KW-1185">Reference proteome</keyword>
<evidence type="ECO:0000313" key="2">
    <source>
        <dbReference type="EMBL" id="AVL99082.1"/>
    </source>
</evidence>
<dbReference type="PANTHER" id="PTHR28152:SF1">
    <property type="entry name" value="HYDROXYACYL-THIOESTER DEHYDRATASE TYPE 2, MITOCHONDRIAL"/>
    <property type="match status" value="1"/>
</dbReference>
<dbReference type="InterPro" id="IPR029069">
    <property type="entry name" value="HotDog_dom_sf"/>
</dbReference>
<sequence length="293" mass="30707">MSDTASWEPHTVVTEELIDPAPVAALAALFDDGLPAPAPGDPLPPLWHWVALPRWSVSSQLSVDGHPFRGSFLPPVDLPRRMFAGGSVRFTGTVEVGDTVGREAAVESVTEKNGRSGKLVIVVTSTTLYAPDGTPALTEKQNIIYREAAAPSSGSARAPEAAAAHVPSGPPIVADGAGVWDFRTDPTLLMRFSAATANAHRIHYDWPYATVVEGYPGLVVHGPLMTLSLAETHRLSGDLEPVTALEHRNAAPLFCGQSATLRARRTGAGKTVELFGPQGAGGGAGTTLELTLT</sequence>
<dbReference type="Gene3D" id="3.10.129.10">
    <property type="entry name" value="Hotdog Thioesterase"/>
    <property type="match status" value="1"/>
</dbReference>
<reference evidence="2 3" key="1">
    <citation type="submission" date="2018-03" db="EMBL/GenBank/DDBJ databases">
        <title>Characteristics and genome of n-alkane degrading marine bacteria Gordonia iterans isolated from crude oil contaminated in Tae-an, South Korea.</title>
        <authorList>
            <person name="Lee S.-S."/>
            <person name="Kim H."/>
        </authorList>
    </citation>
    <scope>NUCLEOTIDE SEQUENCE [LARGE SCALE GENOMIC DNA]</scope>
    <source>
        <strain evidence="2 3">Co17</strain>
    </source>
</reference>
<accession>A0A2S0KBN4</accession>
<dbReference type="PANTHER" id="PTHR28152">
    <property type="entry name" value="HYDROXYACYL-THIOESTER DEHYDRATASE TYPE 2, MITOCHONDRIAL"/>
    <property type="match status" value="1"/>
</dbReference>
<dbReference type="InterPro" id="IPR039569">
    <property type="entry name" value="FAS1-like_DH_region"/>
</dbReference>
<name>A0A2S0KBN4_9ACTN</name>
<evidence type="ECO:0000259" key="1">
    <source>
        <dbReference type="Pfam" id="PF13452"/>
    </source>
</evidence>
<dbReference type="KEGG" id="git:C6V83_01035"/>
<dbReference type="EMBL" id="CP027433">
    <property type="protein sequence ID" value="AVL99082.1"/>
    <property type="molecule type" value="Genomic_DNA"/>
</dbReference>
<gene>
    <name evidence="2" type="ORF">C6V83_01035</name>
</gene>
<dbReference type="RefSeq" id="WP_105940831.1">
    <property type="nucleotide sequence ID" value="NZ_CP027433.1"/>
</dbReference>
<dbReference type="GO" id="GO:0019171">
    <property type="term" value="F:(3R)-hydroxyacyl-[acyl-carrier-protein] dehydratase activity"/>
    <property type="evidence" value="ECO:0007669"/>
    <property type="project" value="TreeGrafter"/>
</dbReference>
<organism evidence="2 3">
    <name type="scientific">Gordonia iterans</name>
    <dbReference type="NCBI Taxonomy" id="1004901"/>
    <lineage>
        <taxon>Bacteria</taxon>
        <taxon>Bacillati</taxon>
        <taxon>Actinomycetota</taxon>
        <taxon>Actinomycetes</taxon>
        <taxon>Mycobacteriales</taxon>
        <taxon>Gordoniaceae</taxon>
        <taxon>Gordonia</taxon>
    </lineage>
</organism>
<evidence type="ECO:0000313" key="3">
    <source>
        <dbReference type="Proteomes" id="UP000239814"/>
    </source>
</evidence>
<dbReference type="AlphaFoldDB" id="A0A2S0KBN4"/>
<dbReference type="InterPro" id="IPR052741">
    <property type="entry name" value="Mitochondrial_HTD2"/>
</dbReference>
<dbReference type="SUPFAM" id="SSF54637">
    <property type="entry name" value="Thioesterase/thiol ester dehydrase-isomerase"/>
    <property type="match status" value="2"/>
</dbReference>
<proteinExistence type="predicted"/>